<name>A0ABU0H2Z9_9HYPH</name>
<accession>A0ABU0H2Z9</accession>
<evidence type="ECO:0000256" key="1">
    <source>
        <dbReference type="SAM" id="MobiDB-lite"/>
    </source>
</evidence>
<keyword evidence="3" id="KW-1185">Reference proteome</keyword>
<proteinExistence type="predicted"/>
<feature type="region of interest" description="Disordered" evidence="1">
    <location>
        <begin position="39"/>
        <end position="74"/>
    </location>
</feature>
<sequence length="91" mass="10128">MSQESLARSREPHARPAAMEERLPDQFLQAMHLHAQRRLGASDLLRGEADRSGAGDNDEVSQQGEIEEPHSINPVDIGLKQYQLAWKGKGL</sequence>
<feature type="region of interest" description="Disordered" evidence="1">
    <location>
        <begin position="1"/>
        <end position="25"/>
    </location>
</feature>
<dbReference type="EMBL" id="JAUSVO010000001">
    <property type="protein sequence ID" value="MDQ0436273.1"/>
    <property type="molecule type" value="Genomic_DNA"/>
</dbReference>
<evidence type="ECO:0000313" key="2">
    <source>
        <dbReference type="EMBL" id="MDQ0436273.1"/>
    </source>
</evidence>
<evidence type="ECO:0000313" key="3">
    <source>
        <dbReference type="Proteomes" id="UP001241603"/>
    </source>
</evidence>
<feature type="compositionally biased region" description="Basic and acidic residues" evidence="1">
    <location>
        <begin position="7"/>
        <end position="24"/>
    </location>
</feature>
<reference evidence="2 3" key="1">
    <citation type="submission" date="2023-07" db="EMBL/GenBank/DDBJ databases">
        <title>Genomic Encyclopedia of Type Strains, Phase IV (KMG-IV): sequencing the most valuable type-strain genomes for metagenomic binning, comparative biology and taxonomic classification.</title>
        <authorList>
            <person name="Goeker M."/>
        </authorList>
    </citation>
    <scope>NUCLEOTIDE SEQUENCE [LARGE SCALE GENOMIC DNA]</scope>
    <source>
        <strain evidence="2 3">B6-8</strain>
    </source>
</reference>
<protein>
    <submittedName>
        <fullName evidence="2">Uncharacterized protein</fullName>
    </submittedName>
</protein>
<gene>
    <name evidence="2" type="ORF">QO014_000643</name>
</gene>
<comment type="caution">
    <text evidence="2">The sequence shown here is derived from an EMBL/GenBank/DDBJ whole genome shotgun (WGS) entry which is preliminary data.</text>
</comment>
<organism evidence="2 3">
    <name type="scientific">Kaistia dalseonensis</name>
    <dbReference type="NCBI Taxonomy" id="410840"/>
    <lineage>
        <taxon>Bacteria</taxon>
        <taxon>Pseudomonadati</taxon>
        <taxon>Pseudomonadota</taxon>
        <taxon>Alphaproteobacteria</taxon>
        <taxon>Hyphomicrobiales</taxon>
        <taxon>Kaistiaceae</taxon>
        <taxon>Kaistia</taxon>
    </lineage>
</organism>
<dbReference type="Proteomes" id="UP001241603">
    <property type="component" value="Unassembled WGS sequence"/>
</dbReference>